<evidence type="ECO:0000313" key="2">
    <source>
        <dbReference type="Proteomes" id="UP000256269"/>
    </source>
</evidence>
<dbReference type="Proteomes" id="UP000256269">
    <property type="component" value="Unassembled WGS sequence"/>
</dbReference>
<gene>
    <name evidence="1" type="ORF">BCF44_11851</name>
</gene>
<dbReference type="EMBL" id="QUNO01000018">
    <property type="protein sequence ID" value="REH35191.1"/>
    <property type="molecule type" value="Genomic_DNA"/>
</dbReference>
<comment type="caution">
    <text evidence="1">The sequence shown here is derived from an EMBL/GenBank/DDBJ whole genome shotgun (WGS) entry which is preliminary data.</text>
</comment>
<dbReference type="RefSeq" id="WP_116179960.1">
    <property type="nucleotide sequence ID" value="NZ_CP144375.1"/>
</dbReference>
<dbReference type="OrthoDB" id="9773852at2"/>
<evidence type="ECO:0008006" key="3">
    <source>
        <dbReference type="Google" id="ProtNLM"/>
    </source>
</evidence>
<name>A0A3E0H0Q3_9PSEU</name>
<dbReference type="AlphaFoldDB" id="A0A3E0H0Q3"/>
<evidence type="ECO:0000313" key="1">
    <source>
        <dbReference type="EMBL" id="REH35191.1"/>
    </source>
</evidence>
<keyword evidence="2" id="KW-1185">Reference proteome</keyword>
<organism evidence="1 2">
    <name type="scientific">Kutzneria buriramensis</name>
    <dbReference type="NCBI Taxonomy" id="1045776"/>
    <lineage>
        <taxon>Bacteria</taxon>
        <taxon>Bacillati</taxon>
        <taxon>Actinomycetota</taxon>
        <taxon>Actinomycetes</taxon>
        <taxon>Pseudonocardiales</taxon>
        <taxon>Pseudonocardiaceae</taxon>
        <taxon>Kutzneria</taxon>
    </lineage>
</organism>
<proteinExistence type="predicted"/>
<sequence>MADAHAAWSRTNRELEEWVPKARAEDVASPEAIVTALHDSVNGPKGAWNSDRLRSLCVPNVLFACLTVNEDGETTVNNCPLDDFIRLVEEKHAESGWYERTTEIVSVSTVAKKGGALAVVHYAGEASSTPDGMLEEQGETQAILMHDGVRWWVVADTW</sequence>
<accession>A0A3E0H0Q3</accession>
<protein>
    <recommendedName>
        <fullName evidence="3">DUF4440 domain-containing protein</fullName>
    </recommendedName>
</protein>
<reference evidence="1 2" key="1">
    <citation type="submission" date="2018-08" db="EMBL/GenBank/DDBJ databases">
        <title>Genomic Encyclopedia of Archaeal and Bacterial Type Strains, Phase II (KMG-II): from individual species to whole genera.</title>
        <authorList>
            <person name="Goeker M."/>
        </authorList>
    </citation>
    <scope>NUCLEOTIDE SEQUENCE [LARGE SCALE GENOMIC DNA]</scope>
    <source>
        <strain evidence="1 2">DSM 45791</strain>
    </source>
</reference>